<dbReference type="InterPro" id="IPR007593">
    <property type="entry name" value="CD225/Dispanin_fam"/>
</dbReference>
<organism evidence="8">
    <name type="scientific">Amphimedon queenslandica</name>
    <name type="common">Sponge</name>
    <dbReference type="NCBI Taxonomy" id="400682"/>
    <lineage>
        <taxon>Eukaryota</taxon>
        <taxon>Metazoa</taxon>
        <taxon>Porifera</taxon>
        <taxon>Demospongiae</taxon>
        <taxon>Heteroscleromorpha</taxon>
        <taxon>Haplosclerida</taxon>
        <taxon>Niphatidae</taxon>
        <taxon>Amphimedon</taxon>
    </lineage>
</organism>
<evidence type="ECO:0000256" key="4">
    <source>
        <dbReference type="ARBA" id="ARBA00022989"/>
    </source>
</evidence>
<comment type="similarity">
    <text evidence="2">Belongs to the CD225/Dispanin family.</text>
</comment>
<dbReference type="InterPro" id="IPR051423">
    <property type="entry name" value="CD225/Dispanin"/>
</dbReference>
<feature type="region of interest" description="Disordered" evidence="6">
    <location>
        <begin position="167"/>
        <end position="205"/>
    </location>
</feature>
<evidence type="ECO:0000256" key="2">
    <source>
        <dbReference type="ARBA" id="ARBA00006843"/>
    </source>
</evidence>
<dbReference type="OrthoDB" id="6083617at2759"/>
<evidence type="ECO:0000256" key="3">
    <source>
        <dbReference type="ARBA" id="ARBA00022692"/>
    </source>
</evidence>
<comment type="subcellular location">
    <subcellularLocation>
        <location evidence="1">Membrane</location>
    </subcellularLocation>
</comment>
<accession>A0A1X7TIG1</accession>
<dbReference type="Pfam" id="PF04505">
    <property type="entry name" value="CD225"/>
    <property type="match status" value="1"/>
</dbReference>
<dbReference type="GO" id="GO:0016020">
    <property type="term" value="C:membrane"/>
    <property type="evidence" value="ECO:0007669"/>
    <property type="project" value="UniProtKB-SubCell"/>
</dbReference>
<dbReference type="InParanoid" id="A0A1X7TIG1"/>
<evidence type="ECO:0000256" key="5">
    <source>
        <dbReference type="ARBA" id="ARBA00023136"/>
    </source>
</evidence>
<feature type="transmembrane region" description="Helical" evidence="7">
    <location>
        <begin position="561"/>
        <end position="585"/>
    </location>
</feature>
<name>A0A1X7TIG1_AMPQE</name>
<dbReference type="AlphaFoldDB" id="A0A1X7TIG1"/>
<dbReference type="PANTHER" id="PTHR14948">
    <property type="entry name" value="NG5"/>
    <property type="match status" value="1"/>
</dbReference>
<dbReference type="PANTHER" id="PTHR14948:SF25">
    <property type="entry name" value="DUF4190 DOMAIN-CONTAINING PROTEIN"/>
    <property type="match status" value="1"/>
</dbReference>
<protein>
    <submittedName>
        <fullName evidence="8">Uncharacterized protein</fullName>
    </submittedName>
</protein>
<keyword evidence="5 7" id="KW-0472">Membrane</keyword>
<feature type="transmembrane region" description="Helical" evidence="7">
    <location>
        <begin position="606"/>
        <end position="625"/>
    </location>
</feature>
<proteinExistence type="inferred from homology"/>
<reference evidence="8" key="1">
    <citation type="submission" date="2017-05" db="UniProtKB">
        <authorList>
            <consortium name="EnsemblMetazoa"/>
        </authorList>
    </citation>
    <scope>IDENTIFICATION</scope>
</reference>
<feature type="compositionally biased region" description="Polar residues" evidence="6">
    <location>
        <begin position="175"/>
        <end position="196"/>
    </location>
</feature>
<dbReference type="EnsemblMetazoa" id="Aqu2.1.14606_001">
    <property type="protein sequence ID" value="Aqu2.1.14606_001"/>
    <property type="gene ID" value="Aqu2.1.14606"/>
</dbReference>
<evidence type="ECO:0000256" key="1">
    <source>
        <dbReference type="ARBA" id="ARBA00004370"/>
    </source>
</evidence>
<keyword evidence="3 7" id="KW-0812">Transmembrane</keyword>
<evidence type="ECO:0000256" key="7">
    <source>
        <dbReference type="SAM" id="Phobius"/>
    </source>
</evidence>
<evidence type="ECO:0000313" key="8">
    <source>
        <dbReference type="EnsemblMetazoa" id="Aqu2.1.14606_001"/>
    </source>
</evidence>
<keyword evidence="4 7" id="KW-1133">Transmembrane helix</keyword>
<evidence type="ECO:0000256" key="6">
    <source>
        <dbReference type="SAM" id="MobiDB-lite"/>
    </source>
</evidence>
<sequence length="626" mass="70432">MGGTSMGGVWCRGTEPGSCHISAVINFKPCILFLFELMAKNLVKDVAEENNYRPLELVEATNASSKDTTSTMITDTGNVLSLQPVFVDERHDDANKFDGRFTFTSADKDLQLYFNSVYQREQSGDAALQNVEDPKDEVVTIFQNKLLSQDADGSYDNSDDRDALAIAPNKDISDSQENSANDNLSVSDRVTPTPTLSDHDSSDGDVIPLSKLNKEELADNNPLLLEVNRLCRNINIGDITHESVILSFNEYFVEFNRQFKQLVCSQNPVQSVICLVVQTAYKLCVDYILEGPVMKTFNDSPHSTINQLPKAVEDILLSRNKLEAIFKPCLINNDDHWELLKTSYSYLLCISKARSLRPFIEIQNQTLAIVSDQIEEPIQKLIEQAVHVTWDMVTLVPPAILAQPPDINEEWHEIRTTYWNDSTHNPLIYFKPVLFYSALGQVACKGEVGNVLRSNAVVLHHQEPETRSQQSSENISHEAYPVPDLSIMLNEADDEISNQVEKNELQLKVFHSVSIKTSPPAKISYAPEYEVAWRSCSNCGANAMISDRSTCEHCNNSAPDYLAWSILTLLCCFWPFSILALVYSMETRHHNASSNYKRASKSSKMAMIYNYFSFFTGILLIIILTM</sequence>